<evidence type="ECO:0000313" key="4">
    <source>
        <dbReference type="Proteomes" id="UP001178507"/>
    </source>
</evidence>
<dbReference type="Pfam" id="PF00789">
    <property type="entry name" value="UBX"/>
    <property type="match status" value="1"/>
</dbReference>
<feature type="compositionally biased region" description="Basic and acidic residues" evidence="1">
    <location>
        <begin position="174"/>
        <end position="188"/>
    </location>
</feature>
<dbReference type="EMBL" id="CAUJNA010003439">
    <property type="protein sequence ID" value="CAJ1402129.1"/>
    <property type="molecule type" value="Genomic_DNA"/>
</dbReference>
<dbReference type="InterPro" id="IPR050730">
    <property type="entry name" value="UBX_domain-protein"/>
</dbReference>
<dbReference type="GO" id="GO:0005783">
    <property type="term" value="C:endoplasmic reticulum"/>
    <property type="evidence" value="ECO:0007669"/>
    <property type="project" value="TreeGrafter"/>
</dbReference>
<evidence type="ECO:0000256" key="1">
    <source>
        <dbReference type="SAM" id="MobiDB-lite"/>
    </source>
</evidence>
<gene>
    <name evidence="3" type="ORF">EVOR1521_LOCUS25083</name>
</gene>
<evidence type="ECO:0000259" key="2">
    <source>
        <dbReference type="PROSITE" id="PS50033"/>
    </source>
</evidence>
<dbReference type="Proteomes" id="UP001178507">
    <property type="component" value="Unassembled WGS sequence"/>
</dbReference>
<comment type="caution">
    <text evidence="3">The sequence shown here is derived from an EMBL/GenBank/DDBJ whole genome shotgun (WGS) entry which is preliminary data.</text>
</comment>
<accession>A0AA36JBP3</accession>
<dbReference type="CDD" id="cd01767">
    <property type="entry name" value="UBX"/>
    <property type="match status" value="1"/>
</dbReference>
<protein>
    <recommendedName>
        <fullName evidence="2">UBX domain-containing protein</fullName>
    </recommendedName>
</protein>
<keyword evidence="4" id="KW-1185">Reference proteome</keyword>
<evidence type="ECO:0000313" key="3">
    <source>
        <dbReference type="EMBL" id="CAJ1402129.1"/>
    </source>
</evidence>
<proteinExistence type="predicted"/>
<dbReference type="PROSITE" id="PS50033">
    <property type="entry name" value="UBX"/>
    <property type="match status" value="1"/>
</dbReference>
<dbReference type="AlphaFoldDB" id="A0AA36JBP3"/>
<feature type="domain" description="UBX" evidence="2">
    <location>
        <begin position="198"/>
        <end position="275"/>
    </location>
</feature>
<reference evidence="3" key="1">
    <citation type="submission" date="2023-08" db="EMBL/GenBank/DDBJ databases">
        <authorList>
            <person name="Chen Y."/>
            <person name="Shah S."/>
            <person name="Dougan E. K."/>
            <person name="Thang M."/>
            <person name="Chan C."/>
        </authorList>
    </citation>
    <scope>NUCLEOTIDE SEQUENCE</scope>
</reference>
<dbReference type="SUPFAM" id="SSF54236">
    <property type="entry name" value="Ubiquitin-like"/>
    <property type="match status" value="1"/>
</dbReference>
<dbReference type="InterPro" id="IPR001012">
    <property type="entry name" value="UBX_dom"/>
</dbReference>
<name>A0AA36JBP3_9DINO</name>
<dbReference type="GO" id="GO:0036503">
    <property type="term" value="P:ERAD pathway"/>
    <property type="evidence" value="ECO:0007669"/>
    <property type="project" value="TreeGrafter"/>
</dbReference>
<organism evidence="3 4">
    <name type="scientific">Effrenium voratum</name>
    <dbReference type="NCBI Taxonomy" id="2562239"/>
    <lineage>
        <taxon>Eukaryota</taxon>
        <taxon>Sar</taxon>
        <taxon>Alveolata</taxon>
        <taxon>Dinophyceae</taxon>
        <taxon>Suessiales</taxon>
        <taxon>Symbiodiniaceae</taxon>
        <taxon>Effrenium</taxon>
    </lineage>
</organism>
<dbReference type="PANTHER" id="PTHR23322">
    <property type="entry name" value="FAS-ASSOCIATED PROTEIN"/>
    <property type="match status" value="1"/>
</dbReference>
<dbReference type="PANTHER" id="PTHR23322:SF1">
    <property type="entry name" value="FAS-ASSOCIATED FACTOR 2"/>
    <property type="match status" value="1"/>
</dbReference>
<feature type="region of interest" description="Disordered" evidence="1">
    <location>
        <begin position="174"/>
        <end position="197"/>
    </location>
</feature>
<dbReference type="GO" id="GO:0043130">
    <property type="term" value="F:ubiquitin binding"/>
    <property type="evidence" value="ECO:0007669"/>
    <property type="project" value="TreeGrafter"/>
</dbReference>
<dbReference type="InterPro" id="IPR029071">
    <property type="entry name" value="Ubiquitin-like_domsf"/>
</dbReference>
<sequence>MQESFLLWAGDVGRFEPSQVARLLGLQKFPALVVLQPVTNGFQNFLGIEWPLGTFCQPMHRCVPEDAALDSDMVVATITMTAMDFREEVQNLEEQQTLRDLQLAEDRRLREQQDREYEEGLLADQLAAIRSQESSPSAEAEAAKAKAEAEAAAKAEAEAAAKAEAAAAAKAAKAEAEEEAKRQSRAEEILAQPEPQAAANATARIRVQLPSGERLQRTFQADQTLAQVYEWAHCCRPVAQPKRFELCISFPARSLQDRSATLKDLELVPSAALVLKEVE</sequence>
<dbReference type="SMART" id="SM00166">
    <property type="entry name" value="UBX"/>
    <property type="match status" value="1"/>
</dbReference>
<dbReference type="Gene3D" id="3.10.20.90">
    <property type="entry name" value="Phosphatidylinositol 3-kinase Catalytic Subunit, Chain A, domain 1"/>
    <property type="match status" value="1"/>
</dbReference>